<dbReference type="EMBL" id="CM037154">
    <property type="protein sequence ID" value="KAH7860775.1"/>
    <property type="molecule type" value="Genomic_DNA"/>
</dbReference>
<gene>
    <name evidence="1" type="ORF">Vadar_017848</name>
</gene>
<evidence type="ECO:0000313" key="2">
    <source>
        <dbReference type="Proteomes" id="UP000828048"/>
    </source>
</evidence>
<protein>
    <submittedName>
        <fullName evidence="1">Uncharacterized protein</fullName>
    </submittedName>
</protein>
<evidence type="ECO:0000313" key="1">
    <source>
        <dbReference type="EMBL" id="KAH7860775.1"/>
    </source>
</evidence>
<accession>A0ACB7Z5E4</accession>
<sequence>MRLIGIHASVTKSDLRDSLYQKRNRANLQNFHSEGQPADLRHDGVVITALQVALTQMLYFSTSGVLLCSRLMKKSGIAVLICSFASGKYRFLSRTWLIRSPSPDLAYAGASYSHTQELRTRIRRSFVHWMSNCNTAFLWDETHML</sequence>
<organism evidence="1 2">
    <name type="scientific">Vaccinium darrowii</name>
    <dbReference type="NCBI Taxonomy" id="229202"/>
    <lineage>
        <taxon>Eukaryota</taxon>
        <taxon>Viridiplantae</taxon>
        <taxon>Streptophyta</taxon>
        <taxon>Embryophyta</taxon>
        <taxon>Tracheophyta</taxon>
        <taxon>Spermatophyta</taxon>
        <taxon>Magnoliopsida</taxon>
        <taxon>eudicotyledons</taxon>
        <taxon>Gunneridae</taxon>
        <taxon>Pentapetalae</taxon>
        <taxon>asterids</taxon>
        <taxon>Ericales</taxon>
        <taxon>Ericaceae</taxon>
        <taxon>Vaccinioideae</taxon>
        <taxon>Vaccinieae</taxon>
        <taxon>Vaccinium</taxon>
    </lineage>
</organism>
<dbReference type="Proteomes" id="UP000828048">
    <property type="component" value="Chromosome 4"/>
</dbReference>
<keyword evidence="2" id="KW-1185">Reference proteome</keyword>
<proteinExistence type="predicted"/>
<reference evidence="1 2" key="1">
    <citation type="journal article" date="2021" name="Hortic Res">
        <title>High-quality reference genome and annotation aids understanding of berry development for evergreen blueberry (Vaccinium darrowii).</title>
        <authorList>
            <person name="Yu J."/>
            <person name="Hulse-Kemp A.M."/>
            <person name="Babiker E."/>
            <person name="Staton M."/>
        </authorList>
    </citation>
    <scope>NUCLEOTIDE SEQUENCE [LARGE SCALE GENOMIC DNA]</scope>
    <source>
        <strain evidence="2">cv. NJ 8807/NJ 8810</strain>
        <tissue evidence="1">Young leaf</tissue>
    </source>
</reference>
<comment type="caution">
    <text evidence="1">The sequence shown here is derived from an EMBL/GenBank/DDBJ whole genome shotgun (WGS) entry which is preliminary data.</text>
</comment>
<name>A0ACB7Z5E4_9ERIC</name>